<evidence type="ECO:0000256" key="1">
    <source>
        <dbReference type="SAM" id="Phobius"/>
    </source>
</evidence>
<reference evidence="2 3" key="1">
    <citation type="submission" date="2020-08" db="EMBL/GenBank/DDBJ databases">
        <title>Genomic Encyclopedia of Type Strains, Phase IV (KMG-IV): sequencing the most valuable type-strain genomes for metagenomic binning, comparative biology and taxonomic classification.</title>
        <authorList>
            <person name="Goeker M."/>
        </authorList>
    </citation>
    <scope>NUCLEOTIDE SEQUENCE [LARGE SCALE GENOMIC DNA]</scope>
    <source>
        <strain evidence="2 3">DSM 100039</strain>
    </source>
</reference>
<keyword evidence="1" id="KW-0472">Membrane</keyword>
<organism evidence="2 3">
    <name type="scientific">Mesorhizobium sangaii</name>
    <dbReference type="NCBI Taxonomy" id="505389"/>
    <lineage>
        <taxon>Bacteria</taxon>
        <taxon>Pseudomonadati</taxon>
        <taxon>Pseudomonadota</taxon>
        <taxon>Alphaproteobacteria</taxon>
        <taxon>Hyphomicrobiales</taxon>
        <taxon>Phyllobacteriaceae</taxon>
        <taxon>Mesorhizobium</taxon>
    </lineage>
</organism>
<keyword evidence="3" id="KW-1185">Reference proteome</keyword>
<dbReference type="AlphaFoldDB" id="A0A841PYH9"/>
<keyword evidence="1" id="KW-1133">Transmembrane helix</keyword>
<dbReference type="EMBL" id="JACHEF010000010">
    <property type="protein sequence ID" value="MBB6413835.1"/>
    <property type="molecule type" value="Genomic_DNA"/>
</dbReference>
<feature type="transmembrane region" description="Helical" evidence="1">
    <location>
        <begin position="6"/>
        <end position="30"/>
    </location>
</feature>
<dbReference type="Proteomes" id="UP000556329">
    <property type="component" value="Unassembled WGS sequence"/>
</dbReference>
<name>A0A841PYH9_9HYPH</name>
<evidence type="ECO:0000313" key="2">
    <source>
        <dbReference type="EMBL" id="MBB6413835.1"/>
    </source>
</evidence>
<keyword evidence="1" id="KW-0812">Transmembrane</keyword>
<comment type="caution">
    <text evidence="2">The sequence shown here is derived from an EMBL/GenBank/DDBJ whole genome shotgun (WGS) entry which is preliminary data.</text>
</comment>
<proteinExistence type="predicted"/>
<sequence length="34" mass="3729">MRPRDVAMATLPPALWAIAYTIAKLAMLTFPPIS</sequence>
<accession>A0A841PYH9</accession>
<evidence type="ECO:0000313" key="3">
    <source>
        <dbReference type="Proteomes" id="UP000556329"/>
    </source>
</evidence>
<gene>
    <name evidence="2" type="ORF">HNQ71_006544</name>
</gene>
<protein>
    <submittedName>
        <fullName evidence="2">Uncharacterized protein</fullName>
    </submittedName>
</protein>